<proteinExistence type="predicted"/>
<keyword evidence="2" id="KW-1185">Reference proteome</keyword>
<gene>
    <name evidence="1" type="ORF">BCR34DRAFT_593697</name>
</gene>
<sequence>MPAQHVLSRTCEPPCHRQTAQRPAALVRVGDQETRWLVIGVDSHPLRGESLGPQTLVYNTEYYDMRSKNERLRYGHVSVPGPVGAVACDWASGGDAADELCAKSKSSPLPLTAPPAACSDHSNRDKNNLLVVLSDDNEDTYIRPRHRPVRENRLGWRRDMSLAAVCDLVV</sequence>
<accession>A0A1Y1YG26</accession>
<organism evidence="1 2">
    <name type="scientific">Clohesyomyces aquaticus</name>
    <dbReference type="NCBI Taxonomy" id="1231657"/>
    <lineage>
        <taxon>Eukaryota</taxon>
        <taxon>Fungi</taxon>
        <taxon>Dikarya</taxon>
        <taxon>Ascomycota</taxon>
        <taxon>Pezizomycotina</taxon>
        <taxon>Dothideomycetes</taxon>
        <taxon>Pleosporomycetidae</taxon>
        <taxon>Pleosporales</taxon>
        <taxon>Lindgomycetaceae</taxon>
        <taxon>Clohesyomyces</taxon>
    </lineage>
</organism>
<evidence type="ECO:0000313" key="2">
    <source>
        <dbReference type="Proteomes" id="UP000193144"/>
    </source>
</evidence>
<name>A0A1Y1YG26_9PLEO</name>
<dbReference type="Proteomes" id="UP000193144">
    <property type="component" value="Unassembled WGS sequence"/>
</dbReference>
<reference evidence="1 2" key="1">
    <citation type="submission" date="2016-07" db="EMBL/GenBank/DDBJ databases">
        <title>Pervasive Adenine N6-methylation of Active Genes in Fungi.</title>
        <authorList>
            <consortium name="DOE Joint Genome Institute"/>
            <person name="Mondo S.J."/>
            <person name="Dannebaum R.O."/>
            <person name="Kuo R.C."/>
            <person name="Labutti K."/>
            <person name="Haridas S."/>
            <person name="Kuo A."/>
            <person name="Salamov A."/>
            <person name="Ahrendt S.R."/>
            <person name="Lipzen A."/>
            <person name="Sullivan W."/>
            <person name="Andreopoulos W.B."/>
            <person name="Clum A."/>
            <person name="Lindquist E."/>
            <person name="Daum C."/>
            <person name="Ramamoorthy G.K."/>
            <person name="Gryganskyi A."/>
            <person name="Culley D."/>
            <person name="Magnuson J.K."/>
            <person name="James T.Y."/>
            <person name="O'Malley M.A."/>
            <person name="Stajich J.E."/>
            <person name="Spatafora J.W."/>
            <person name="Visel A."/>
            <person name="Grigoriev I.V."/>
        </authorList>
    </citation>
    <scope>NUCLEOTIDE SEQUENCE [LARGE SCALE GENOMIC DNA]</scope>
    <source>
        <strain evidence="1 2">CBS 115471</strain>
    </source>
</reference>
<dbReference type="AlphaFoldDB" id="A0A1Y1YG26"/>
<protein>
    <submittedName>
        <fullName evidence="1">Uncharacterized protein</fullName>
    </submittedName>
</protein>
<comment type="caution">
    <text evidence="1">The sequence shown here is derived from an EMBL/GenBank/DDBJ whole genome shotgun (WGS) entry which is preliminary data.</text>
</comment>
<evidence type="ECO:0000313" key="1">
    <source>
        <dbReference type="EMBL" id="ORX96908.1"/>
    </source>
</evidence>
<dbReference type="EMBL" id="MCFA01000245">
    <property type="protein sequence ID" value="ORX96908.1"/>
    <property type="molecule type" value="Genomic_DNA"/>
</dbReference>